<dbReference type="Proteomes" id="UP000597507">
    <property type="component" value="Unassembled WGS sequence"/>
</dbReference>
<keyword evidence="3" id="KW-1185">Reference proteome</keyword>
<reference evidence="2 3" key="1">
    <citation type="journal article" date="2014" name="Int. J. Syst. Evol. Microbiol.">
        <title>Complete genome sequence of Corynebacterium casei LMG S-19264T (=DSM 44701T), isolated from a smear-ripened cheese.</title>
        <authorList>
            <consortium name="US DOE Joint Genome Institute (JGI-PGF)"/>
            <person name="Walter F."/>
            <person name="Albersmeier A."/>
            <person name="Kalinowski J."/>
            <person name="Ruckert C."/>
        </authorList>
    </citation>
    <scope>NUCLEOTIDE SEQUENCE [LARGE SCALE GENOMIC DNA]</scope>
    <source>
        <strain evidence="2 3">CGMCC 1.16330</strain>
    </source>
</reference>
<evidence type="ECO:0000313" key="3">
    <source>
        <dbReference type="Proteomes" id="UP000597507"/>
    </source>
</evidence>
<protein>
    <recommendedName>
        <fullName evidence="4">Transmembrane protein</fullName>
    </recommendedName>
</protein>
<organism evidence="2 3">
    <name type="scientific">Caldovatus sediminis</name>
    <dbReference type="NCBI Taxonomy" id="2041189"/>
    <lineage>
        <taxon>Bacteria</taxon>
        <taxon>Pseudomonadati</taxon>
        <taxon>Pseudomonadota</taxon>
        <taxon>Alphaproteobacteria</taxon>
        <taxon>Acetobacterales</taxon>
        <taxon>Roseomonadaceae</taxon>
        <taxon>Caldovatus</taxon>
    </lineage>
</organism>
<evidence type="ECO:0000256" key="1">
    <source>
        <dbReference type="SAM" id="Phobius"/>
    </source>
</evidence>
<dbReference type="RefSeq" id="WP_188897784.1">
    <property type="nucleotide sequence ID" value="NZ_BMKS01000001.1"/>
</dbReference>
<sequence>MNGAPAHHLFLAALVLGTATMLLPIWAAWPPPGDAAAAVAARANFAAGALCLAAVAGATAWHWRRQDDAALARYRKWTAMAIGGWAIAWAAASLLVRPA</sequence>
<dbReference type="EMBL" id="BMKS01000001">
    <property type="protein sequence ID" value="GGG18542.1"/>
    <property type="molecule type" value="Genomic_DNA"/>
</dbReference>
<evidence type="ECO:0008006" key="4">
    <source>
        <dbReference type="Google" id="ProtNLM"/>
    </source>
</evidence>
<evidence type="ECO:0000313" key="2">
    <source>
        <dbReference type="EMBL" id="GGG18542.1"/>
    </source>
</evidence>
<accession>A0A8J2Z8B1</accession>
<feature type="transmembrane region" description="Helical" evidence="1">
    <location>
        <begin position="35"/>
        <end position="56"/>
    </location>
</feature>
<keyword evidence="1" id="KW-0472">Membrane</keyword>
<name>A0A8J2Z8B1_9PROT</name>
<keyword evidence="1" id="KW-0812">Transmembrane</keyword>
<proteinExistence type="predicted"/>
<comment type="caution">
    <text evidence="2">The sequence shown here is derived from an EMBL/GenBank/DDBJ whole genome shotgun (WGS) entry which is preliminary data.</text>
</comment>
<feature type="transmembrane region" description="Helical" evidence="1">
    <location>
        <begin position="9"/>
        <end position="29"/>
    </location>
</feature>
<keyword evidence="1" id="KW-1133">Transmembrane helix</keyword>
<gene>
    <name evidence="2" type="ORF">GCM10010964_03480</name>
</gene>
<feature type="transmembrane region" description="Helical" evidence="1">
    <location>
        <begin position="77"/>
        <end position="96"/>
    </location>
</feature>
<dbReference type="AlphaFoldDB" id="A0A8J2Z8B1"/>